<dbReference type="AlphaFoldDB" id="A0AAE1KP82"/>
<keyword evidence="2" id="KW-1185">Reference proteome</keyword>
<accession>A0AAE1KP82</accession>
<proteinExistence type="predicted"/>
<protein>
    <submittedName>
        <fullName evidence="1">Uncharacterized protein</fullName>
    </submittedName>
</protein>
<evidence type="ECO:0000313" key="1">
    <source>
        <dbReference type="EMBL" id="KAK3877225.1"/>
    </source>
</evidence>
<gene>
    <name evidence="1" type="ORF">Pcinc_018025</name>
</gene>
<sequence length="107" mass="12548">MQQMLYHIIWPLGGDATMLFENFKRRLSCYPAGTEKIMVFDRYEDLSAKDHERMRRGGEGSINFNLTINSPLPKRDTILKNKHNKLELSRVLSTWTWMQKCLLTAVT</sequence>
<organism evidence="1 2">
    <name type="scientific">Petrolisthes cinctipes</name>
    <name type="common">Flat porcelain crab</name>
    <dbReference type="NCBI Taxonomy" id="88211"/>
    <lineage>
        <taxon>Eukaryota</taxon>
        <taxon>Metazoa</taxon>
        <taxon>Ecdysozoa</taxon>
        <taxon>Arthropoda</taxon>
        <taxon>Crustacea</taxon>
        <taxon>Multicrustacea</taxon>
        <taxon>Malacostraca</taxon>
        <taxon>Eumalacostraca</taxon>
        <taxon>Eucarida</taxon>
        <taxon>Decapoda</taxon>
        <taxon>Pleocyemata</taxon>
        <taxon>Anomura</taxon>
        <taxon>Galatheoidea</taxon>
        <taxon>Porcellanidae</taxon>
        <taxon>Petrolisthes</taxon>
    </lineage>
</organism>
<comment type="caution">
    <text evidence="1">The sequence shown here is derived from an EMBL/GenBank/DDBJ whole genome shotgun (WGS) entry which is preliminary data.</text>
</comment>
<name>A0AAE1KP82_PETCI</name>
<evidence type="ECO:0000313" key="2">
    <source>
        <dbReference type="Proteomes" id="UP001286313"/>
    </source>
</evidence>
<dbReference type="EMBL" id="JAWQEG010001704">
    <property type="protein sequence ID" value="KAK3877225.1"/>
    <property type="molecule type" value="Genomic_DNA"/>
</dbReference>
<reference evidence="1" key="1">
    <citation type="submission" date="2023-10" db="EMBL/GenBank/DDBJ databases">
        <title>Genome assemblies of two species of porcelain crab, Petrolisthes cinctipes and Petrolisthes manimaculis (Anomura: Porcellanidae).</title>
        <authorList>
            <person name="Angst P."/>
        </authorList>
    </citation>
    <scope>NUCLEOTIDE SEQUENCE</scope>
    <source>
        <strain evidence="1">PB745_01</strain>
        <tissue evidence="1">Gill</tissue>
    </source>
</reference>
<dbReference type="Proteomes" id="UP001286313">
    <property type="component" value="Unassembled WGS sequence"/>
</dbReference>